<evidence type="ECO:0000259" key="11">
    <source>
        <dbReference type="PROSITE" id="PS52015"/>
    </source>
</evidence>
<keyword evidence="6 10" id="KW-0812">Transmembrane</keyword>
<evidence type="ECO:0000313" key="13">
    <source>
        <dbReference type="Proteomes" id="UP000290218"/>
    </source>
</evidence>
<feature type="transmembrane region" description="Helical" evidence="10">
    <location>
        <begin position="20"/>
        <end position="39"/>
    </location>
</feature>
<keyword evidence="4" id="KW-1003">Cell membrane</keyword>
<evidence type="ECO:0000256" key="4">
    <source>
        <dbReference type="ARBA" id="ARBA00022475"/>
    </source>
</evidence>
<dbReference type="PROSITE" id="PS52015">
    <property type="entry name" value="TONB_CTD"/>
    <property type="match status" value="3"/>
</dbReference>
<dbReference type="InterPro" id="IPR037682">
    <property type="entry name" value="TonB_C"/>
</dbReference>
<evidence type="ECO:0000256" key="3">
    <source>
        <dbReference type="ARBA" id="ARBA00022448"/>
    </source>
</evidence>
<keyword evidence="7" id="KW-0653">Protein transport</keyword>
<dbReference type="Proteomes" id="UP000290218">
    <property type="component" value="Unassembled WGS sequence"/>
</dbReference>
<feature type="domain" description="TonB C-terminal" evidence="11">
    <location>
        <begin position="159"/>
        <end position="254"/>
    </location>
</feature>
<keyword evidence="3" id="KW-0813">Transport</keyword>
<dbReference type="AlphaFoldDB" id="A0A4Q1C6D7"/>
<name>A0A4Q1C6D7_9BACT</name>
<evidence type="ECO:0000256" key="7">
    <source>
        <dbReference type="ARBA" id="ARBA00022927"/>
    </source>
</evidence>
<dbReference type="NCBIfam" id="TIGR01352">
    <property type="entry name" value="tonB_Cterm"/>
    <property type="match status" value="4"/>
</dbReference>
<comment type="similarity">
    <text evidence="2">Belongs to the TonB family.</text>
</comment>
<keyword evidence="9 10" id="KW-0472">Membrane</keyword>
<feature type="domain" description="TonB C-terminal" evidence="11">
    <location>
        <begin position="50"/>
        <end position="145"/>
    </location>
</feature>
<keyword evidence="13" id="KW-1185">Reference proteome</keyword>
<comment type="caution">
    <text evidence="12">The sequence shown here is derived from an EMBL/GenBank/DDBJ whole genome shotgun (WGS) entry which is preliminary data.</text>
</comment>
<evidence type="ECO:0000256" key="9">
    <source>
        <dbReference type="ARBA" id="ARBA00023136"/>
    </source>
</evidence>
<dbReference type="OrthoDB" id="6676692at2"/>
<dbReference type="GO" id="GO:0055085">
    <property type="term" value="P:transmembrane transport"/>
    <property type="evidence" value="ECO:0007669"/>
    <property type="project" value="InterPro"/>
</dbReference>
<evidence type="ECO:0000256" key="6">
    <source>
        <dbReference type="ARBA" id="ARBA00022692"/>
    </source>
</evidence>
<dbReference type="SUPFAM" id="SSF74653">
    <property type="entry name" value="TolA/TonB C-terminal domain"/>
    <property type="match status" value="4"/>
</dbReference>
<dbReference type="EMBL" id="SDHX01000001">
    <property type="protein sequence ID" value="RXK54445.1"/>
    <property type="molecule type" value="Genomic_DNA"/>
</dbReference>
<dbReference type="PANTHER" id="PTHR33446">
    <property type="entry name" value="PROTEIN TONB-RELATED"/>
    <property type="match status" value="1"/>
</dbReference>
<evidence type="ECO:0000256" key="8">
    <source>
        <dbReference type="ARBA" id="ARBA00022989"/>
    </source>
</evidence>
<dbReference type="Gene3D" id="3.30.1150.10">
    <property type="match status" value="4"/>
</dbReference>
<feature type="domain" description="TonB C-terminal" evidence="11">
    <location>
        <begin position="381"/>
        <end position="472"/>
    </location>
</feature>
<gene>
    <name evidence="12" type="ORF">ESB00_00670</name>
</gene>
<organism evidence="12 13">
    <name type="scientific">Oleiharenicola lentus</name>
    <dbReference type="NCBI Taxonomy" id="2508720"/>
    <lineage>
        <taxon>Bacteria</taxon>
        <taxon>Pseudomonadati</taxon>
        <taxon>Verrucomicrobiota</taxon>
        <taxon>Opitutia</taxon>
        <taxon>Opitutales</taxon>
        <taxon>Opitutaceae</taxon>
        <taxon>Oleiharenicola</taxon>
    </lineage>
</organism>
<dbReference type="PROSITE" id="PS51257">
    <property type="entry name" value="PROKAR_LIPOPROTEIN"/>
    <property type="match status" value="1"/>
</dbReference>
<dbReference type="GO" id="GO:0005886">
    <property type="term" value="C:plasma membrane"/>
    <property type="evidence" value="ECO:0007669"/>
    <property type="project" value="UniProtKB-SubCell"/>
</dbReference>
<dbReference type="Pfam" id="PF03544">
    <property type="entry name" value="TonB_C"/>
    <property type="match status" value="4"/>
</dbReference>
<keyword evidence="8 10" id="KW-1133">Transmembrane helix</keyword>
<proteinExistence type="inferred from homology"/>
<reference evidence="12 13" key="1">
    <citation type="submission" date="2019-01" db="EMBL/GenBank/DDBJ databases">
        <title>Lacunisphaera sp. strain TWA-58.</title>
        <authorList>
            <person name="Chen W.-M."/>
        </authorList>
    </citation>
    <scope>NUCLEOTIDE SEQUENCE [LARGE SCALE GENOMIC DNA]</scope>
    <source>
        <strain evidence="12 13">TWA-58</strain>
    </source>
</reference>
<keyword evidence="5" id="KW-0997">Cell inner membrane</keyword>
<comment type="subcellular location">
    <subcellularLocation>
        <location evidence="1">Cell inner membrane</location>
        <topology evidence="1">Single-pass membrane protein</topology>
        <orientation evidence="1">Periplasmic side</orientation>
    </subcellularLocation>
</comment>
<dbReference type="InterPro" id="IPR051045">
    <property type="entry name" value="TonB-dependent_transducer"/>
</dbReference>
<dbReference type="InterPro" id="IPR006260">
    <property type="entry name" value="TonB/TolA_C"/>
</dbReference>
<evidence type="ECO:0000256" key="1">
    <source>
        <dbReference type="ARBA" id="ARBA00004383"/>
    </source>
</evidence>
<evidence type="ECO:0000256" key="5">
    <source>
        <dbReference type="ARBA" id="ARBA00022519"/>
    </source>
</evidence>
<dbReference type="RefSeq" id="WP_129045810.1">
    <property type="nucleotide sequence ID" value="NZ_SDHX01000001.1"/>
</dbReference>
<sequence length="472" mass="50889">MNPPARPGCNRPVLLRLHSVFAPLGLWAGLIGLACLVGLPLRAQTAPAAADFGPALMTEWVRPEYPAEARKAKAEGTVVVEFVVEVDGSVSRETVHESADPRFNASALAAVQKWKFKPALEHGTPVASAMRVPVVFELAQLKQKNAPLFPPQVLWPVPVKETPAAADRSIEPEYPAELEERRLPGEVHIEFTVDAAGAVSQPRVLWATHPAFVETSLRAIARAGFTPARQGPLVKSSRVQYPVVFGSMGAKPSDVLAANGLTVMGGESLVRQPQLKMLIPPVFPQGRWLAGESGSCTAEFTVDAQGTPREIAILNATHPDFGGAFTAAIEAWAFQPAQNDQGPVAVRIRAVHEFAQRSDLAEFRLGARLKPGAEGIAGPAGLERKLQPLWRGFPVYPQALLERKPSGEALIEFIIDRDGRARLPLVVSATDEAFGWAAATAVSQWVFEPPVRNGQPTDVRVRIPVGFKPPEK</sequence>
<accession>A0A4Q1C6D7</accession>
<evidence type="ECO:0000256" key="2">
    <source>
        <dbReference type="ARBA" id="ARBA00006555"/>
    </source>
</evidence>
<evidence type="ECO:0000313" key="12">
    <source>
        <dbReference type="EMBL" id="RXK54445.1"/>
    </source>
</evidence>
<protein>
    <submittedName>
        <fullName evidence="12">TonB family protein</fullName>
    </submittedName>
</protein>
<evidence type="ECO:0000256" key="10">
    <source>
        <dbReference type="SAM" id="Phobius"/>
    </source>
</evidence>
<dbReference type="GO" id="GO:0015031">
    <property type="term" value="P:protein transport"/>
    <property type="evidence" value="ECO:0007669"/>
    <property type="project" value="UniProtKB-KW"/>
</dbReference>